<dbReference type="Gene3D" id="1.20.1370.20">
    <property type="match status" value="1"/>
</dbReference>
<dbReference type="GO" id="GO:0020037">
    <property type="term" value="F:heme binding"/>
    <property type="evidence" value="ECO:0007669"/>
    <property type="project" value="UniProtKB-UniRule"/>
</dbReference>
<keyword evidence="16" id="KW-0732">Signal</keyword>
<dbReference type="InterPro" id="IPR041399">
    <property type="entry name" value="Catalase_large_C"/>
</dbReference>
<comment type="function">
    <text evidence="10">Occurs in almost all aerobically respiring organisms and serves to protect cells from the toxic effects of hydrogen peroxide.</text>
</comment>
<name>A0A9Q0BE82_9HYPO</name>
<protein>
    <recommendedName>
        <fullName evidence="3 10">Catalase</fullName>
        <ecNumber evidence="3 10">1.11.1.6</ecNumber>
    </recommendedName>
</protein>
<comment type="similarity">
    <text evidence="2 10 13">Belongs to the catalase family.</text>
</comment>
<dbReference type="InterPro" id="IPR010582">
    <property type="entry name" value="Catalase_immune_responsive"/>
</dbReference>
<comment type="function">
    <text evidence="14">Catalyzes the degradation of hydrogen peroxide (H(2)O(2)) generated by peroxisomal oxidases to water and oxygen, thereby protecting cells from the toxic effects of hydrogen peroxide.</text>
</comment>
<accession>A0A9Q0BE82</accession>
<dbReference type="PANTHER" id="PTHR42821:SF3">
    <property type="entry name" value="CATALASE B"/>
    <property type="match status" value="1"/>
</dbReference>
<dbReference type="RefSeq" id="XP_051363023.1">
    <property type="nucleotide sequence ID" value="XM_051505580.1"/>
</dbReference>
<evidence type="ECO:0000256" key="12">
    <source>
        <dbReference type="PIRSR" id="PIRSR038927-2"/>
    </source>
</evidence>
<evidence type="ECO:0000313" key="18">
    <source>
        <dbReference type="EMBL" id="KAI6782167.1"/>
    </source>
</evidence>
<dbReference type="EMBL" id="JAGIXG020000015">
    <property type="protein sequence ID" value="KAI6782167.1"/>
    <property type="molecule type" value="Genomic_DNA"/>
</dbReference>
<dbReference type="PRINTS" id="PR00067">
    <property type="entry name" value="CATALASE"/>
</dbReference>
<evidence type="ECO:0000256" key="4">
    <source>
        <dbReference type="ARBA" id="ARBA00022559"/>
    </source>
</evidence>
<feature type="domain" description="Catalase core" evidence="17">
    <location>
        <begin position="56"/>
        <end position="443"/>
    </location>
</feature>
<dbReference type="GO" id="GO:0042744">
    <property type="term" value="P:hydrogen peroxide catabolic process"/>
    <property type="evidence" value="ECO:0007669"/>
    <property type="project" value="UniProtKB-UniRule"/>
</dbReference>
<feature type="compositionally biased region" description="Polar residues" evidence="15">
    <location>
        <begin position="429"/>
        <end position="440"/>
    </location>
</feature>
<dbReference type="Gene3D" id="3.40.50.880">
    <property type="match status" value="1"/>
</dbReference>
<dbReference type="Gene3D" id="2.40.180.10">
    <property type="entry name" value="Catalase core domain"/>
    <property type="match status" value="1"/>
</dbReference>
<evidence type="ECO:0000256" key="13">
    <source>
        <dbReference type="RuleBase" id="RU000498"/>
    </source>
</evidence>
<dbReference type="PIRSF" id="PIRSF038927">
    <property type="entry name" value="Catalase_clade2"/>
    <property type="match status" value="1"/>
</dbReference>
<dbReference type="Pfam" id="PF18011">
    <property type="entry name" value="Catalase_C"/>
    <property type="match status" value="1"/>
</dbReference>
<evidence type="ECO:0000313" key="19">
    <source>
        <dbReference type="Proteomes" id="UP001055219"/>
    </source>
</evidence>
<dbReference type="Pfam" id="PF06628">
    <property type="entry name" value="Catalase-rel"/>
    <property type="match status" value="1"/>
</dbReference>
<dbReference type="InterPro" id="IPR029062">
    <property type="entry name" value="Class_I_gatase-like"/>
</dbReference>
<feature type="binding site" description="axial binding residue" evidence="12">
    <location>
        <position position="389"/>
    </location>
    <ligand>
        <name>heme</name>
        <dbReference type="ChEBI" id="CHEBI:30413"/>
    </ligand>
    <ligandPart>
        <name>Fe</name>
        <dbReference type="ChEBI" id="CHEBI:18248"/>
    </ligandPart>
</feature>
<dbReference type="OrthoDB" id="6880011at2759"/>
<gene>
    <name evidence="18" type="ORF">J7T54_002404</name>
</gene>
<dbReference type="FunFam" id="2.40.180.10:FF:000003">
    <property type="entry name" value="Catalase"/>
    <property type="match status" value="1"/>
</dbReference>
<evidence type="ECO:0000256" key="1">
    <source>
        <dbReference type="ARBA" id="ARBA00001971"/>
    </source>
</evidence>
<dbReference type="InterPro" id="IPR024708">
    <property type="entry name" value="Catalase_AS"/>
</dbReference>
<organism evidence="18 19">
    <name type="scientific">Emericellopsis cladophorae</name>
    <dbReference type="NCBI Taxonomy" id="2686198"/>
    <lineage>
        <taxon>Eukaryota</taxon>
        <taxon>Fungi</taxon>
        <taxon>Dikarya</taxon>
        <taxon>Ascomycota</taxon>
        <taxon>Pezizomycotina</taxon>
        <taxon>Sordariomycetes</taxon>
        <taxon>Hypocreomycetidae</taxon>
        <taxon>Hypocreales</taxon>
        <taxon>Bionectriaceae</taxon>
        <taxon>Emericellopsis</taxon>
    </lineage>
</organism>
<evidence type="ECO:0000256" key="15">
    <source>
        <dbReference type="SAM" id="MobiDB-lite"/>
    </source>
</evidence>
<keyword evidence="9 10" id="KW-0376">Hydrogen peroxide</keyword>
<evidence type="ECO:0000256" key="3">
    <source>
        <dbReference type="ARBA" id="ARBA00012314"/>
    </source>
</evidence>
<evidence type="ECO:0000256" key="5">
    <source>
        <dbReference type="ARBA" id="ARBA00022617"/>
    </source>
</evidence>
<dbReference type="SMART" id="SM01060">
    <property type="entry name" value="Catalase"/>
    <property type="match status" value="1"/>
</dbReference>
<evidence type="ECO:0000256" key="11">
    <source>
        <dbReference type="PIRSR" id="PIRSR038927-1"/>
    </source>
</evidence>
<evidence type="ECO:0000256" key="6">
    <source>
        <dbReference type="ARBA" id="ARBA00022723"/>
    </source>
</evidence>
<keyword evidence="6 10" id="KW-0479">Metal-binding</keyword>
<dbReference type="Proteomes" id="UP001055219">
    <property type="component" value="Unassembled WGS sequence"/>
</dbReference>
<sequence length="722" mass="78220">MLLHVHSALLATAFASLAHAQCPFADVGNLAARAEGLGSRSHLADFEVDDSEGYMTSDVGGPIEDQEVLTAGERGPTLLEDFIFRQKITHFDHERVPERAVHARGAGAHGTFTSYGDYSNITAASFLGEAGKETPIFVRFSTVAGSRGSADTARDVHGFATRFYTDEGNFDIVGNNIPVFFIQSAIQFPDLIHAVKPSPDSEVPQAATAHDSAWDFFSQQSTTLHTLLWAMAGYGLPRSYRHMDGFGVHTYRLVTDDGTSRLVKWHFKSKQGRASLVWDEAQHLAGKNPDFHRRDLWDAIAAGHAPEWELAVQVVDEEAAAAWDFDLLDPTKIIPEELAPLQPLGLLRLDANPANYFAETEQVMFQPGHIVRGVDFSDDPLLQGRIFSYLDTQLNRHGGPNFEQLPINRPVTPVRNNNRDGAAQNLIHTNTAPYSPNTLNKGYPRQAGRDEGRGFFTDPNRKVAASGSGSGSGGASLVRRRPQSFADHWSQPRLFYNSLTSVEQQLLIDAMRFEVSQVSPAIQENVLVQLNKISHDVAVRVATTLGLDAPAADPTYYHDNTTAGLSIMGEPLPSIATLHVGLLASHRVNGSLAQAAALKEAFAALDVTAAVVAETLADGVDSTYATSDAVAFDGIIATNGLDVLLASKAKSPLYPTRRPAQIVEDGYHWGKPIGYMGSSAAARVAEDDGVYAVDSVGALVDAFKQGLATFKFTDRFALDDQS</sequence>
<evidence type="ECO:0000256" key="16">
    <source>
        <dbReference type="SAM" id="SignalP"/>
    </source>
</evidence>
<comment type="cofactor">
    <cofactor evidence="1 10 12">
        <name>heme</name>
        <dbReference type="ChEBI" id="CHEBI:30413"/>
    </cofactor>
</comment>
<evidence type="ECO:0000256" key="14">
    <source>
        <dbReference type="RuleBase" id="RU004142"/>
    </source>
</evidence>
<comment type="catalytic activity">
    <reaction evidence="10 13">
        <text>2 H2O2 = O2 + 2 H2O</text>
        <dbReference type="Rhea" id="RHEA:20309"/>
        <dbReference type="ChEBI" id="CHEBI:15377"/>
        <dbReference type="ChEBI" id="CHEBI:15379"/>
        <dbReference type="ChEBI" id="CHEBI:16240"/>
        <dbReference type="EC" id="1.11.1.6"/>
    </reaction>
</comment>
<feature type="active site" evidence="11">
    <location>
        <position position="175"/>
    </location>
</feature>
<dbReference type="InterPro" id="IPR018028">
    <property type="entry name" value="Catalase"/>
</dbReference>
<dbReference type="GO" id="GO:0046872">
    <property type="term" value="F:metal ion binding"/>
    <property type="evidence" value="ECO:0007669"/>
    <property type="project" value="UniProtKB-KW"/>
</dbReference>
<feature type="chain" id="PRO_5040159389" description="Catalase" evidence="16">
    <location>
        <begin position="21"/>
        <end position="722"/>
    </location>
</feature>
<feature type="active site" evidence="11">
    <location>
        <position position="102"/>
    </location>
</feature>
<dbReference type="InterPro" id="IPR011614">
    <property type="entry name" value="Catalase_core"/>
</dbReference>
<dbReference type="PROSITE" id="PS00438">
    <property type="entry name" value="CATALASE_2"/>
    <property type="match status" value="1"/>
</dbReference>
<dbReference type="InterPro" id="IPR020835">
    <property type="entry name" value="Catalase_sf"/>
</dbReference>
<dbReference type="AlphaFoldDB" id="A0A9Q0BE82"/>
<comment type="caution">
    <text evidence="18">The sequence shown here is derived from an EMBL/GenBank/DDBJ whole genome shotgun (WGS) entry which is preliminary data.</text>
</comment>
<evidence type="ECO:0000256" key="7">
    <source>
        <dbReference type="ARBA" id="ARBA00023002"/>
    </source>
</evidence>
<dbReference type="Pfam" id="PF00199">
    <property type="entry name" value="Catalase"/>
    <property type="match status" value="1"/>
</dbReference>
<keyword evidence="19" id="KW-1185">Reference proteome</keyword>
<proteinExistence type="inferred from homology"/>
<keyword evidence="4 10" id="KW-0575">Peroxidase</keyword>
<dbReference type="InterPro" id="IPR043156">
    <property type="entry name" value="Catalase_clade2_helical"/>
</dbReference>
<dbReference type="GO" id="GO:0005829">
    <property type="term" value="C:cytosol"/>
    <property type="evidence" value="ECO:0007669"/>
    <property type="project" value="TreeGrafter"/>
</dbReference>
<evidence type="ECO:0000256" key="10">
    <source>
        <dbReference type="PIRNR" id="PIRNR038927"/>
    </source>
</evidence>
<dbReference type="GeneID" id="75828916"/>
<dbReference type="EC" id="1.11.1.6" evidence="3 10"/>
<dbReference type="PROSITE" id="PS51402">
    <property type="entry name" value="CATALASE_3"/>
    <property type="match status" value="1"/>
</dbReference>
<reference evidence="18" key="1">
    <citation type="journal article" date="2021" name="J Fungi (Basel)">
        <title>Genomic and Metabolomic Analyses of the Marine Fungus Emericellopsis cladophorae: Insights into Saltwater Adaptability Mechanisms and Its Biosynthetic Potential.</title>
        <authorList>
            <person name="Goncalves M.F.M."/>
            <person name="Hilario S."/>
            <person name="Van de Peer Y."/>
            <person name="Esteves A.C."/>
            <person name="Alves A."/>
        </authorList>
    </citation>
    <scope>NUCLEOTIDE SEQUENCE</scope>
    <source>
        <strain evidence="18">MUM 19.33</strain>
    </source>
</reference>
<dbReference type="SUPFAM" id="SSF56634">
    <property type="entry name" value="Heme-dependent catalase-like"/>
    <property type="match status" value="1"/>
</dbReference>
<evidence type="ECO:0000256" key="9">
    <source>
        <dbReference type="ARBA" id="ARBA00023324"/>
    </source>
</evidence>
<evidence type="ECO:0000256" key="8">
    <source>
        <dbReference type="ARBA" id="ARBA00023004"/>
    </source>
</evidence>
<dbReference type="InterPro" id="IPR002226">
    <property type="entry name" value="Catalase_haem_BS"/>
</dbReference>
<keyword evidence="8 10" id="KW-0408">Iron</keyword>
<dbReference type="GO" id="GO:0004096">
    <property type="term" value="F:catalase activity"/>
    <property type="evidence" value="ECO:0007669"/>
    <property type="project" value="UniProtKB-UniRule"/>
</dbReference>
<dbReference type="PANTHER" id="PTHR42821">
    <property type="entry name" value="CATALASE"/>
    <property type="match status" value="1"/>
</dbReference>
<evidence type="ECO:0000256" key="2">
    <source>
        <dbReference type="ARBA" id="ARBA00005329"/>
    </source>
</evidence>
<reference evidence="18" key="2">
    <citation type="submission" date="2022-07" db="EMBL/GenBank/DDBJ databases">
        <authorList>
            <person name="Goncalves M.F.M."/>
            <person name="Hilario S."/>
            <person name="Van De Peer Y."/>
            <person name="Esteves A.C."/>
            <person name="Alves A."/>
        </authorList>
    </citation>
    <scope>NUCLEOTIDE SEQUENCE</scope>
    <source>
        <strain evidence="18">MUM 19.33</strain>
    </source>
</reference>
<evidence type="ECO:0000259" key="17">
    <source>
        <dbReference type="SMART" id="SM01060"/>
    </source>
</evidence>
<feature type="region of interest" description="Disordered" evidence="15">
    <location>
        <begin position="429"/>
        <end position="478"/>
    </location>
</feature>
<keyword evidence="5 10" id="KW-0349">Heme</keyword>
<feature type="signal peptide" evidence="16">
    <location>
        <begin position="1"/>
        <end position="20"/>
    </location>
</feature>
<dbReference type="PROSITE" id="PS00437">
    <property type="entry name" value="CATALASE_1"/>
    <property type="match status" value="1"/>
</dbReference>
<keyword evidence="7 10" id="KW-0560">Oxidoreductase</keyword>
<dbReference type="InterPro" id="IPR024712">
    <property type="entry name" value="Catalase_clade2"/>
</dbReference>
<dbReference type="GO" id="GO:0006979">
    <property type="term" value="P:response to oxidative stress"/>
    <property type="evidence" value="ECO:0007669"/>
    <property type="project" value="InterPro"/>
</dbReference>